<dbReference type="EMBL" id="HBJA01109541">
    <property type="protein sequence ID" value="CAE0826535.1"/>
    <property type="molecule type" value="Transcribed_RNA"/>
</dbReference>
<name>A0A7S4G628_9EUGL</name>
<proteinExistence type="predicted"/>
<accession>A0A7S4G628</accession>
<evidence type="ECO:0000256" key="1">
    <source>
        <dbReference type="SAM" id="Phobius"/>
    </source>
</evidence>
<sequence length="142" mass="16132">MTHSEDTVLRHCGCCLDRRMKQWKAASFWVAQWAQQQEVALQQPALLPEMSQLHHPFFAYLYSLGLFFVGWFWWRSLLDLGPAGNCLHYTAPFVADAVELHSHSTHQLDEEIILNGVNEGRGGLENTNSIDASVIKKHQGCP</sequence>
<keyword evidence="1" id="KW-0472">Membrane</keyword>
<dbReference type="AlphaFoldDB" id="A0A7S4G628"/>
<protein>
    <submittedName>
        <fullName evidence="2">Uncharacterized protein</fullName>
    </submittedName>
</protein>
<evidence type="ECO:0000313" key="2">
    <source>
        <dbReference type="EMBL" id="CAE0826535.1"/>
    </source>
</evidence>
<organism evidence="2">
    <name type="scientific">Eutreptiella gymnastica</name>
    <dbReference type="NCBI Taxonomy" id="73025"/>
    <lineage>
        <taxon>Eukaryota</taxon>
        <taxon>Discoba</taxon>
        <taxon>Euglenozoa</taxon>
        <taxon>Euglenida</taxon>
        <taxon>Spirocuta</taxon>
        <taxon>Euglenophyceae</taxon>
        <taxon>Eutreptiales</taxon>
        <taxon>Eutreptiaceae</taxon>
        <taxon>Eutreptiella</taxon>
    </lineage>
</organism>
<keyword evidence="1" id="KW-0812">Transmembrane</keyword>
<keyword evidence="1" id="KW-1133">Transmembrane helix</keyword>
<feature type="transmembrane region" description="Helical" evidence="1">
    <location>
        <begin position="57"/>
        <end position="74"/>
    </location>
</feature>
<gene>
    <name evidence="2" type="ORF">EGYM00163_LOCUS37792</name>
</gene>
<reference evidence="2" key="1">
    <citation type="submission" date="2021-01" db="EMBL/GenBank/DDBJ databases">
        <authorList>
            <person name="Corre E."/>
            <person name="Pelletier E."/>
            <person name="Niang G."/>
            <person name="Scheremetjew M."/>
            <person name="Finn R."/>
            <person name="Kale V."/>
            <person name="Holt S."/>
            <person name="Cochrane G."/>
            <person name="Meng A."/>
            <person name="Brown T."/>
            <person name="Cohen L."/>
        </authorList>
    </citation>
    <scope>NUCLEOTIDE SEQUENCE</scope>
    <source>
        <strain evidence="2">CCMP1594</strain>
    </source>
</reference>